<dbReference type="Pfam" id="PF01234">
    <property type="entry name" value="NNMT_PNMT_TEMT"/>
    <property type="match status" value="1"/>
</dbReference>
<proteinExistence type="inferred from homology"/>
<dbReference type="InterPro" id="IPR000940">
    <property type="entry name" value="NNMT_TEMT_trans"/>
</dbReference>
<dbReference type="PANTHER" id="PTHR10867:SF38">
    <property type="entry name" value="NICOTINAMIDE N-METHYLTRANSFERASE"/>
    <property type="match status" value="1"/>
</dbReference>
<dbReference type="GO" id="GO:0008168">
    <property type="term" value="F:methyltransferase activity"/>
    <property type="evidence" value="ECO:0007669"/>
    <property type="project" value="UniProtKB-KW"/>
</dbReference>
<dbReference type="Proteomes" id="UP001608902">
    <property type="component" value="Unassembled WGS sequence"/>
</dbReference>
<dbReference type="PANTHER" id="PTHR10867">
    <property type="entry name" value="NNMT/PNMT/TEMT FAMILY MEMBER"/>
    <property type="match status" value="1"/>
</dbReference>
<evidence type="ECO:0000256" key="2">
    <source>
        <dbReference type="ARBA" id="ARBA00022603"/>
    </source>
</evidence>
<dbReference type="InterPro" id="IPR053384">
    <property type="entry name" value="SAM-dep_methyltransferase"/>
</dbReference>
<keyword evidence="3" id="KW-0808">Transferase</keyword>
<evidence type="ECO:0000256" key="3">
    <source>
        <dbReference type="ARBA" id="ARBA00022679"/>
    </source>
</evidence>
<dbReference type="GO" id="GO:0032259">
    <property type="term" value="P:methylation"/>
    <property type="evidence" value="ECO:0007669"/>
    <property type="project" value="UniProtKB-KW"/>
</dbReference>
<dbReference type="EMBL" id="JBGFUD010001874">
    <property type="protein sequence ID" value="MFH4976863.1"/>
    <property type="molecule type" value="Genomic_DNA"/>
</dbReference>
<evidence type="ECO:0000256" key="4">
    <source>
        <dbReference type="ARBA" id="ARBA00022691"/>
    </source>
</evidence>
<protein>
    <submittedName>
        <fullName evidence="5">Uncharacterized protein</fullName>
    </submittedName>
</protein>
<keyword evidence="4" id="KW-0949">S-adenosyl-L-methionine</keyword>
<comment type="similarity">
    <text evidence="1">Belongs to the class I-like SAM-binding methyltransferase superfamily. NNMT/PNMT/TEMT family.</text>
</comment>
<name>A0ABD6EA43_9BILA</name>
<reference evidence="5 6" key="1">
    <citation type="submission" date="2024-08" db="EMBL/GenBank/DDBJ databases">
        <title>Gnathostoma spinigerum genome.</title>
        <authorList>
            <person name="Gonzalez-Bertolin B."/>
            <person name="Monzon S."/>
            <person name="Zaballos A."/>
            <person name="Jimenez P."/>
            <person name="Dekumyoy P."/>
            <person name="Varona S."/>
            <person name="Cuesta I."/>
            <person name="Sumanam S."/>
            <person name="Adisakwattana P."/>
            <person name="Gasser R.B."/>
            <person name="Hernandez-Gonzalez A."/>
            <person name="Young N.D."/>
            <person name="Perteguer M.J."/>
        </authorList>
    </citation>
    <scope>NUCLEOTIDE SEQUENCE [LARGE SCALE GENOMIC DNA]</scope>
    <source>
        <strain evidence="5">AL3</strain>
        <tissue evidence="5">Liver</tissue>
    </source>
</reference>
<evidence type="ECO:0000256" key="1">
    <source>
        <dbReference type="ARBA" id="ARBA00007996"/>
    </source>
</evidence>
<organism evidence="5 6">
    <name type="scientific">Gnathostoma spinigerum</name>
    <dbReference type="NCBI Taxonomy" id="75299"/>
    <lineage>
        <taxon>Eukaryota</taxon>
        <taxon>Metazoa</taxon>
        <taxon>Ecdysozoa</taxon>
        <taxon>Nematoda</taxon>
        <taxon>Chromadorea</taxon>
        <taxon>Rhabditida</taxon>
        <taxon>Spirurina</taxon>
        <taxon>Gnathostomatomorpha</taxon>
        <taxon>Gnathostomatoidea</taxon>
        <taxon>Gnathostomatidae</taxon>
        <taxon>Gnathostoma</taxon>
    </lineage>
</organism>
<dbReference type="SUPFAM" id="SSF53335">
    <property type="entry name" value="S-adenosyl-L-methionine-dependent methyltransferases"/>
    <property type="match status" value="1"/>
</dbReference>
<evidence type="ECO:0000313" key="6">
    <source>
        <dbReference type="Proteomes" id="UP001608902"/>
    </source>
</evidence>
<dbReference type="NCBIfam" id="NF041360">
    <property type="entry name" value="GntF_guanitoxin"/>
    <property type="match status" value="1"/>
</dbReference>
<gene>
    <name evidence="5" type="ORF">AB6A40_003572</name>
</gene>
<accession>A0ABD6EA43</accession>
<dbReference type="InterPro" id="IPR029063">
    <property type="entry name" value="SAM-dependent_MTases_sf"/>
</dbReference>
<dbReference type="AlphaFoldDB" id="A0ABD6EA43"/>
<dbReference type="Gene3D" id="3.40.50.150">
    <property type="entry name" value="Vaccinia Virus protein VP39"/>
    <property type="match status" value="1"/>
</dbReference>
<dbReference type="PROSITE" id="PS51681">
    <property type="entry name" value="SAM_MT_NNMT_PNMT_TEMT"/>
    <property type="match status" value="1"/>
</dbReference>
<evidence type="ECO:0000313" key="5">
    <source>
        <dbReference type="EMBL" id="MFH4976863.1"/>
    </source>
</evidence>
<keyword evidence="2" id="KW-0489">Methyltransferase</keyword>
<keyword evidence="6" id="KW-1185">Reference proteome</keyword>
<sequence>MVDSIRSPDKYATDFDPFAYFEHYYSSAAMEDGTRLSLFALPIFARVIAKSTSEEQRQTLIDIGAGPTVYSALCFRDVVKRIYLTDYTEQCLNVLSDWVEGKCSYDWEAAINVIRRSEGVEPGVKDYVGGVVKKTREVIRAGGIYHVNVHVNPCCLRLAEQQFDILVSIFCLESACSTYEEYVRAMGNMLQLLRPGGHLILGSVLELDSYDSGRSILFSLLHLTEEAIYEALEKHQMDMSSLKKYVLYSEGVMILCVTKTETVKDMKSSNV</sequence>
<comment type="caution">
    <text evidence="5">The sequence shown here is derived from an EMBL/GenBank/DDBJ whole genome shotgun (WGS) entry which is preliminary data.</text>
</comment>